<dbReference type="PANTHER" id="PTHR31118:SF12">
    <property type="entry name" value="CYCLASE-LIKE PROTEIN 2"/>
    <property type="match status" value="1"/>
</dbReference>
<dbReference type="InterPro" id="IPR037175">
    <property type="entry name" value="KFase_sf"/>
</dbReference>
<dbReference type="Proteomes" id="UP000177039">
    <property type="component" value="Unassembled WGS sequence"/>
</dbReference>
<dbReference type="PANTHER" id="PTHR31118">
    <property type="entry name" value="CYCLASE-LIKE PROTEIN 2"/>
    <property type="match status" value="1"/>
</dbReference>
<comment type="caution">
    <text evidence="1">The sequence shown here is derived from an EMBL/GenBank/DDBJ whole genome shotgun (WGS) entry which is preliminary data.</text>
</comment>
<evidence type="ECO:0008006" key="3">
    <source>
        <dbReference type="Google" id="ProtNLM"/>
    </source>
</evidence>
<dbReference type="SUPFAM" id="SSF102198">
    <property type="entry name" value="Putative cyclase"/>
    <property type="match status" value="1"/>
</dbReference>
<dbReference type="Pfam" id="PF04199">
    <property type="entry name" value="Cyclase"/>
    <property type="match status" value="1"/>
</dbReference>
<evidence type="ECO:0000313" key="1">
    <source>
        <dbReference type="EMBL" id="OGD98605.1"/>
    </source>
</evidence>
<dbReference type="InterPro" id="IPR007325">
    <property type="entry name" value="KFase/CYL"/>
</dbReference>
<dbReference type="AlphaFoldDB" id="A0A1F5H3H9"/>
<name>A0A1F5H3H9_9BACT</name>
<dbReference type="Gene3D" id="3.50.30.50">
    <property type="entry name" value="Putative cyclase"/>
    <property type="match status" value="1"/>
</dbReference>
<proteinExistence type="predicted"/>
<gene>
    <name evidence="1" type="ORF">A3B54_05480</name>
</gene>
<accession>A0A1F5H3H9</accession>
<organism evidence="1 2">
    <name type="scientific">Candidatus Curtissbacteria bacterium RIFCSPLOWO2_01_FULL_42_50</name>
    <dbReference type="NCBI Taxonomy" id="1797730"/>
    <lineage>
        <taxon>Bacteria</taxon>
        <taxon>Candidatus Curtissiibacteriota</taxon>
    </lineage>
</organism>
<dbReference type="GO" id="GO:0004061">
    <property type="term" value="F:arylformamidase activity"/>
    <property type="evidence" value="ECO:0007669"/>
    <property type="project" value="InterPro"/>
</dbReference>
<dbReference type="EMBL" id="MFBT01000034">
    <property type="protein sequence ID" value="OGD98605.1"/>
    <property type="molecule type" value="Genomic_DNA"/>
</dbReference>
<protein>
    <recommendedName>
        <fullName evidence="3">Cyclase</fullName>
    </recommendedName>
</protein>
<sequence>MMKFIDLSVSLNENTPVYPGDPQVKVQKVGILEKDGYQDHLISFGNHNGTHIDAPSHMIAGGKNLDKISPDQFIGRGVCIKVDKKFDLEQVKKVDIQQGDIVLFHSGMTSVYHQPAYYNDYPAMSEEVANYLVDKKVKMVGVDMCSPDKEPFPVHRILLKRNILIIENLTNLAQLAGKNFNVYALPIKLQIDGAPARVIAKIL</sequence>
<evidence type="ECO:0000313" key="2">
    <source>
        <dbReference type="Proteomes" id="UP000177039"/>
    </source>
</evidence>
<dbReference type="GO" id="GO:0019441">
    <property type="term" value="P:L-tryptophan catabolic process to kynurenine"/>
    <property type="evidence" value="ECO:0007669"/>
    <property type="project" value="InterPro"/>
</dbReference>
<reference evidence="1 2" key="1">
    <citation type="journal article" date="2016" name="Nat. Commun.">
        <title>Thousands of microbial genomes shed light on interconnected biogeochemical processes in an aquifer system.</title>
        <authorList>
            <person name="Anantharaman K."/>
            <person name="Brown C.T."/>
            <person name="Hug L.A."/>
            <person name="Sharon I."/>
            <person name="Castelle C.J."/>
            <person name="Probst A.J."/>
            <person name="Thomas B.C."/>
            <person name="Singh A."/>
            <person name="Wilkins M.J."/>
            <person name="Karaoz U."/>
            <person name="Brodie E.L."/>
            <person name="Williams K.H."/>
            <person name="Hubbard S.S."/>
            <person name="Banfield J.F."/>
        </authorList>
    </citation>
    <scope>NUCLEOTIDE SEQUENCE [LARGE SCALE GENOMIC DNA]</scope>
</reference>